<evidence type="ECO:0000256" key="1">
    <source>
        <dbReference type="SAM" id="Phobius"/>
    </source>
</evidence>
<feature type="transmembrane region" description="Helical" evidence="1">
    <location>
        <begin position="29"/>
        <end position="47"/>
    </location>
</feature>
<feature type="transmembrane region" description="Helical" evidence="1">
    <location>
        <begin position="89"/>
        <end position="109"/>
    </location>
</feature>
<keyword evidence="1" id="KW-1133">Transmembrane helix</keyword>
<dbReference type="Proteomes" id="UP001597469">
    <property type="component" value="Unassembled WGS sequence"/>
</dbReference>
<dbReference type="RefSeq" id="WP_381519866.1">
    <property type="nucleotide sequence ID" value="NZ_JBHULN010000002.1"/>
</dbReference>
<keyword evidence="1" id="KW-0472">Membrane</keyword>
<comment type="caution">
    <text evidence="2">The sequence shown here is derived from an EMBL/GenBank/DDBJ whole genome shotgun (WGS) entry which is preliminary data.</text>
</comment>
<organism evidence="2 3">
    <name type="scientific">Spirosoma soli</name>
    <dbReference type="NCBI Taxonomy" id="1770529"/>
    <lineage>
        <taxon>Bacteria</taxon>
        <taxon>Pseudomonadati</taxon>
        <taxon>Bacteroidota</taxon>
        <taxon>Cytophagia</taxon>
        <taxon>Cytophagales</taxon>
        <taxon>Cytophagaceae</taxon>
        <taxon>Spirosoma</taxon>
    </lineage>
</organism>
<dbReference type="EMBL" id="JBHULN010000002">
    <property type="protein sequence ID" value="MFD2569951.1"/>
    <property type="molecule type" value="Genomic_DNA"/>
</dbReference>
<keyword evidence="3" id="KW-1185">Reference proteome</keyword>
<reference evidence="3" key="1">
    <citation type="journal article" date="2019" name="Int. J. Syst. Evol. Microbiol.">
        <title>The Global Catalogue of Microorganisms (GCM) 10K type strain sequencing project: providing services to taxonomists for standard genome sequencing and annotation.</title>
        <authorList>
            <consortium name="The Broad Institute Genomics Platform"/>
            <consortium name="The Broad Institute Genome Sequencing Center for Infectious Disease"/>
            <person name="Wu L."/>
            <person name="Ma J."/>
        </authorList>
    </citation>
    <scope>NUCLEOTIDE SEQUENCE [LARGE SCALE GENOMIC DNA]</scope>
    <source>
        <strain evidence="3">KCTC 42805</strain>
    </source>
</reference>
<evidence type="ECO:0000313" key="3">
    <source>
        <dbReference type="Proteomes" id="UP001597469"/>
    </source>
</evidence>
<gene>
    <name evidence="2" type="ORF">ACFSUS_04850</name>
</gene>
<name>A0ABW5M0V2_9BACT</name>
<protein>
    <submittedName>
        <fullName evidence="2">DUF1772 domain-containing protein</fullName>
    </submittedName>
</protein>
<feature type="transmembrane region" description="Helical" evidence="1">
    <location>
        <begin position="130"/>
        <end position="151"/>
    </location>
</feature>
<proteinExistence type="predicted"/>
<accession>A0ABW5M0V2</accession>
<feature type="transmembrane region" description="Helical" evidence="1">
    <location>
        <begin position="59"/>
        <end position="77"/>
    </location>
</feature>
<keyword evidence="1" id="KW-0812">Transmembrane</keyword>
<evidence type="ECO:0000313" key="2">
    <source>
        <dbReference type="EMBL" id="MFD2569951.1"/>
    </source>
</evidence>
<sequence length="157" mass="17774">MDYTNHILLSLLLLNLSVALGAGLYETRIVIPLWFSKLATSVYRVNVDAMRDIDTGRKFWAFTTTIPLTLITLANLVMAWQSNQPMRDWWIAAVVVTCIERVSTFSFFIPTALKLQKADQLSSAQVTRSVSLWIVLNYVRNALTLIAWILALRALSL</sequence>